<gene>
    <name evidence="1" type="ORF">DLJ46_28210</name>
</gene>
<name>A0A317JUH5_9ACTN</name>
<proteinExistence type="predicted"/>
<organism evidence="1 2">
    <name type="scientific">Micromonospora globispora</name>
    <dbReference type="NCBI Taxonomy" id="1450148"/>
    <lineage>
        <taxon>Bacteria</taxon>
        <taxon>Bacillati</taxon>
        <taxon>Actinomycetota</taxon>
        <taxon>Actinomycetes</taxon>
        <taxon>Micromonosporales</taxon>
        <taxon>Micromonosporaceae</taxon>
        <taxon>Micromonospora</taxon>
    </lineage>
</organism>
<dbReference type="Gene3D" id="3.40.630.30">
    <property type="match status" value="1"/>
</dbReference>
<accession>A0A317JUH5</accession>
<dbReference type="AlphaFoldDB" id="A0A317JUH5"/>
<dbReference type="OrthoDB" id="4119890at2"/>
<dbReference type="EMBL" id="QGSV01000363">
    <property type="protein sequence ID" value="PWU44020.1"/>
    <property type="molecule type" value="Genomic_DNA"/>
</dbReference>
<comment type="caution">
    <text evidence="1">The sequence shown here is derived from an EMBL/GenBank/DDBJ whole genome shotgun (WGS) entry which is preliminary data.</text>
</comment>
<dbReference type="Proteomes" id="UP000245683">
    <property type="component" value="Unassembled WGS sequence"/>
</dbReference>
<keyword evidence="2" id="KW-1185">Reference proteome</keyword>
<evidence type="ECO:0000313" key="2">
    <source>
        <dbReference type="Proteomes" id="UP000245683"/>
    </source>
</evidence>
<protein>
    <submittedName>
        <fullName evidence="1">Uncharacterized protein</fullName>
    </submittedName>
</protein>
<reference evidence="2" key="1">
    <citation type="submission" date="2018-05" db="EMBL/GenBank/DDBJ databases">
        <title>Micromonospora globispora sp. nov. and Micromonospora rugosa sp. nov., isolated from marine sediment.</title>
        <authorList>
            <person name="Carro L."/>
            <person name="Aysel V."/>
            <person name="Cetin D."/>
            <person name="Igual J.M."/>
            <person name="Klenk H.-P."/>
            <person name="Trujillo M.E."/>
            <person name="Sahin N."/>
        </authorList>
    </citation>
    <scope>NUCLEOTIDE SEQUENCE [LARGE SCALE GENOMIC DNA]</scope>
    <source>
        <strain evidence="2">S2904</strain>
    </source>
</reference>
<evidence type="ECO:0000313" key="1">
    <source>
        <dbReference type="EMBL" id="PWU44020.1"/>
    </source>
</evidence>
<sequence length="157" mass="16627">MELLTAADLADPRPLYEVDLAAAGDEPGDVGVDEISYPDWLAAYWHRCNLNRELTSPAFVDGVVAAFGRSLIDGRHGCRSRMTGTRPAHHGAGLAGLVKLAALPRAWGPATGTSRAAPLSTVECCRGGGFVNLALPIRTREWGIRSALLAAAERGDH</sequence>